<dbReference type="Proteomes" id="UP000589520">
    <property type="component" value="Unassembled WGS sequence"/>
</dbReference>
<dbReference type="EMBL" id="JACCCW010000002">
    <property type="protein sequence ID" value="NYF80594.1"/>
    <property type="molecule type" value="Genomic_DNA"/>
</dbReference>
<dbReference type="AlphaFoldDB" id="A0A7Y9PIX9"/>
<dbReference type="Gene3D" id="3.90.1340.10">
    <property type="entry name" value="Phage tail collar domain"/>
    <property type="match status" value="1"/>
</dbReference>
<evidence type="ECO:0000313" key="3">
    <source>
        <dbReference type="Proteomes" id="UP000589520"/>
    </source>
</evidence>
<evidence type="ECO:0000259" key="1">
    <source>
        <dbReference type="Pfam" id="PF07484"/>
    </source>
</evidence>
<dbReference type="InterPro" id="IPR037053">
    <property type="entry name" value="Phage_tail_collar_dom_sf"/>
</dbReference>
<name>A0A7Y9PIX9_9BACT</name>
<dbReference type="Pfam" id="PF07484">
    <property type="entry name" value="Collar"/>
    <property type="match status" value="1"/>
</dbReference>
<sequence length="179" mass="18076">MSEPFVGEIRVAGFNFAPVGWALCQGQLLPISQNTALFSLLGTFYGGNGTSNFALPNLQGSIAIGMGQGAGLSVYDLGEVGGESVVTLNTQQMSPHSHTLPVSGAAGRVSAPSPSSFLGATGRGVKGIYASSAQQASSPVNMASSAVVSTGGGQAHNNMGPYLVLNYIIALQGVFPARS</sequence>
<proteinExistence type="predicted"/>
<gene>
    <name evidence="2" type="ORF">HDF17_002914</name>
</gene>
<feature type="domain" description="Phage tail collar" evidence="1">
    <location>
        <begin position="7"/>
        <end position="61"/>
    </location>
</feature>
<accession>A0A7Y9PIX9</accession>
<protein>
    <submittedName>
        <fullName evidence="2">Microcystin-dependent protein</fullName>
    </submittedName>
</protein>
<organism evidence="2 3">
    <name type="scientific">Granulicella arctica</name>
    <dbReference type="NCBI Taxonomy" id="940613"/>
    <lineage>
        <taxon>Bacteria</taxon>
        <taxon>Pseudomonadati</taxon>
        <taxon>Acidobacteriota</taxon>
        <taxon>Terriglobia</taxon>
        <taxon>Terriglobales</taxon>
        <taxon>Acidobacteriaceae</taxon>
        <taxon>Granulicella</taxon>
    </lineage>
</organism>
<dbReference type="InterPro" id="IPR011083">
    <property type="entry name" value="Phage_tail_collar_dom"/>
</dbReference>
<dbReference type="RefSeq" id="WP_179492096.1">
    <property type="nucleotide sequence ID" value="NZ_JACCCW010000002.1"/>
</dbReference>
<comment type="caution">
    <text evidence="2">The sequence shown here is derived from an EMBL/GenBank/DDBJ whole genome shotgun (WGS) entry which is preliminary data.</text>
</comment>
<keyword evidence="3" id="KW-1185">Reference proteome</keyword>
<dbReference type="SUPFAM" id="SSF88874">
    <property type="entry name" value="Receptor-binding domain of short tail fibre protein gp12"/>
    <property type="match status" value="1"/>
</dbReference>
<evidence type="ECO:0000313" key="2">
    <source>
        <dbReference type="EMBL" id="NYF80594.1"/>
    </source>
</evidence>
<reference evidence="2 3" key="1">
    <citation type="submission" date="2020-07" db="EMBL/GenBank/DDBJ databases">
        <title>Genomic Encyclopedia of Type Strains, Phase IV (KMG-V): Genome sequencing to study the core and pangenomes of soil and plant-associated prokaryotes.</title>
        <authorList>
            <person name="Whitman W."/>
        </authorList>
    </citation>
    <scope>NUCLEOTIDE SEQUENCE [LARGE SCALE GENOMIC DNA]</scope>
    <source>
        <strain evidence="2 3">X4EP2</strain>
    </source>
</reference>